<keyword evidence="2" id="KW-1185">Reference proteome</keyword>
<dbReference type="EMBL" id="CAKOFQ010007229">
    <property type="protein sequence ID" value="CAH1995470.1"/>
    <property type="molecule type" value="Genomic_DNA"/>
</dbReference>
<proteinExistence type="predicted"/>
<protein>
    <submittedName>
        <fullName evidence="1">Uncharacterized protein</fullName>
    </submittedName>
</protein>
<sequence length="58" mass="6717">MKRIVLSKNPSSTISVTCFQNFRYECTSEVPKNLLKKRKGKFATQEFGEGWENDEDLS</sequence>
<name>A0A9P0PQT1_ACAOB</name>
<comment type="caution">
    <text evidence="1">The sequence shown here is derived from an EMBL/GenBank/DDBJ whole genome shotgun (WGS) entry which is preliminary data.</text>
</comment>
<dbReference type="Proteomes" id="UP001152888">
    <property type="component" value="Unassembled WGS sequence"/>
</dbReference>
<organism evidence="1 2">
    <name type="scientific">Acanthoscelides obtectus</name>
    <name type="common">Bean weevil</name>
    <name type="synonym">Bruchus obtectus</name>
    <dbReference type="NCBI Taxonomy" id="200917"/>
    <lineage>
        <taxon>Eukaryota</taxon>
        <taxon>Metazoa</taxon>
        <taxon>Ecdysozoa</taxon>
        <taxon>Arthropoda</taxon>
        <taxon>Hexapoda</taxon>
        <taxon>Insecta</taxon>
        <taxon>Pterygota</taxon>
        <taxon>Neoptera</taxon>
        <taxon>Endopterygota</taxon>
        <taxon>Coleoptera</taxon>
        <taxon>Polyphaga</taxon>
        <taxon>Cucujiformia</taxon>
        <taxon>Chrysomeloidea</taxon>
        <taxon>Chrysomelidae</taxon>
        <taxon>Bruchinae</taxon>
        <taxon>Bruchini</taxon>
        <taxon>Acanthoscelides</taxon>
    </lineage>
</organism>
<reference evidence="1" key="1">
    <citation type="submission" date="2022-03" db="EMBL/GenBank/DDBJ databases">
        <authorList>
            <person name="Sayadi A."/>
        </authorList>
    </citation>
    <scope>NUCLEOTIDE SEQUENCE</scope>
</reference>
<evidence type="ECO:0000313" key="2">
    <source>
        <dbReference type="Proteomes" id="UP001152888"/>
    </source>
</evidence>
<gene>
    <name evidence="1" type="ORF">ACAOBT_LOCUS22626</name>
</gene>
<accession>A0A9P0PQT1</accession>
<evidence type="ECO:0000313" key="1">
    <source>
        <dbReference type="EMBL" id="CAH1995470.1"/>
    </source>
</evidence>
<dbReference type="AlphaFoldDB" id="A0A9P0PQT1"/>
<dbReference type="OrthoDB" id="10523894at2759"/>